<evidence type="ECO:0000313" key="1">
    <source>
        <dbReference type="EMBL" id="KAK2195691.1"/>
    </source>
</evidence>
<dbReference type="Proteomes" id="UP001214638">
    <property type="component" value="Unassembled WGS sequence"/>
</dbReference>
<dbReference type="AlphaFoldDB" id="A0AAD9PIZ6"/>
<dbReference type="GeneID" id="94336582"/>
<protein>
    <submittedName>
        <fullName evidence="1">Uncharacterized protein</fullName>
    </submittedName>
</protein>
<dbReference type="RefSeq" id="XP_067802534.1">
    <property type="nucleotide sequence ID" value="XM_067947312.1"/>
</dbReference>
<sequence length="436" mass="49294">MGKRLKFKHDGILSMDTIALSNYIRRRFDPSTVATHTIQETRDVSFQILANKADFETNKKAHLKVFYTLTRVVHAGTFSNPIFKNSFIGFPYLDEYYKLNYKICNGERDEIKSHLLNNGYGDSLLLDTGTFLFENAKNTIQNQCEKLFNETGETTDNAGLDLISQYLTKNGPLGLFCMHSPQKYTVNEDLIITKLSINTILELWTKGNLSESIKTPLQKALYGTRGLMSKINQLEQMGKYIIPSQFIEVFGVLVALGINDLNLASWLLKRIIDKPPPLSIKDQVLLFFSLSKFDANDVYEQLVDMYTKVIKRQIASFERRIKHLELKHALILTHALASLPYKKLNSPSLLVNMGPVDLAVLCKHLHALHEPVDHLIGKVTHQSLLYTIDYPSNEYTGTTCKCKIQTLDSENARFETSTSGGGPVHASIRIPSLANM</sequence>
<gene>
    <name evidence="1" type="ORF">BdWA1_002284</name>
</gene>
<dbReference type="EMBL" id="JALLKP010000003">
    <property type="protein sequence ID" value="KAK2195691.1"/>
    <property type="molecule type" value="Genomic_DNA"/>
</dbReference>
<evidence type="ECO:0000313" key="2">
    <source>
        <dbReference type="Proteomes" id="UP001214638"/>
    </source>
</evidence>
<dbReference type="KEGG" id="bdw:94336582"/>
<accession>A0AAD9PIZ6</accession>
<name>A0AAD9PIZ6_9APIC</name>
<organism evidence="1 2">
    <name type="scientific">Babesia duncani</name>
    <dbReference type="NCBI Taxonomy" id="323732"/>
    <lineage>
        <taxon>Eukaryota</taxon>
        <taxon>Sar</taxon>
        <taxon>Alveolata</taxon>
        <taxon>Apicomplexa</taxon>
        <taxon>Aconoidasida</taxon>
        <taxon>Piroplasmida</taxon>
        <taxon>Babesiidae</taxon>
        <taxon>Babesia</taxon>
    </lineage>
</organism>
<proteinExistence type="predicted"/>
<reference evidence="1" key="1">
    <citation type="journal article" date="2023" name="Nat. Microbiol.">
        <title>Babesia duncani multi-omics identifies virulence factors and drug targets.</title>
        <authorList>
            <person name="Singh P."/>
            <person name="Lonardi S."/>
            <person name="Liang Q."/>
            <person name="Vydyam P."/>
            <person name="Khabirova E."/>
            <person name="Fang T."/>
            <person name="Gihaz S."/>
            <person name="Thekkiniath J."/>
            <person name="Munshi M."/>
            <person name="Abel S."/>
            <person name="Ciampossin L."/>
            <person name="Batugedara G."/>
            <person name="Gupta M."/>
            <person name="Lu X.M."/>
            <person name="Lenz T."/>
            <person name="Chakravarty S."/>
            <person name="Cornillot E."/>
            <person name="Hu Y."/>
            <person name="Ma W."/>
            <person name="Gonzalez L.M."/>
            <person name="Sanchez S."/>
            <person name="Estrada K."/>
            <person name="Sanchez-Flores A."/>
            <person name="Montero E."/>
            <person name="Harb O.S."/>
            <person name="Le Roch K.G."/>
            <person name="Mamoun C.B."/>
        </authorList>
    </citation>
    <scope>NUCLEOTIDE SEQUENCE</scope>
    <source>
        <strain evidence="1">WA1</strain>
    </source>
</reference>
<comment type="caution">
    <text evidence="1">The sequence shown here is derived from an EMBL/GenBank/DDBJ whole genome shotgun (WGS) entry which is preliminary data.</text>
</comment>
<keyword evidence="2" id="KW-1185">Reference proteome</keyword>